<feature type="transmembrane region" description="Helical" evidence="1">
    <location>
        <begin position="439"/>
        <end position="458"/>
    </location>
</feature>
<sequence>MNKRLYAILNKIEYYGNKLPDITIMFLIAFFIVMVLSFFLSFIDFSYIHPVSKEQIVVKNMFAPTNFAELISRLMINFISFPALGLVLVATLGVSIAEGSGYIRAILIKLTKIVPDKLVVPVVIFISIMCHIVSDSAYVFLMPIAAAMYYSAGRHPIAGILTSFAALAGGFSASYIPSVVDPLMQEFTQNAARTIDVNYNVNVLCNYFLSIFSTFSVIAACWFVSAKIIEPLLEKTMPIDKDAKLVNMQTQSLNEIENKAFYKATFSFILMAVLLFVACYPDDSVMRAKDGSLTSGSSNLMKALVPLVFLFLAIPGYVYGKASKSIKSSKDLSTMAASSLNTLTTFIVFCFVCGQFLYVFNASNISTLLAISGATLLKAMNMPSTLTIFGVIIFTSFLNIFVTSATSKWAILSVVFVPMLMLLDISPELTQAAYRTSDSAVNVMTPLFPFYPLVIGYCQRYYKNTGVGTLVSLMLPYGIGLFVALVGSLFFFWALGIPLGFDTGYDYKGEF</sequence>
<feature type="transmembrane region" description="Helical" evidence="1">
    <location>
        <begin position="300"/>
        <end position="319"/>
    </location>
</feature>
<evidence type="ECO:0000313" key="2">
    <source>
        <dbReference type="EMBL" id="MBZ7986847.1"/>
    </source>
</evidence>
<keyword evidence="1" id="KW-0812">Transmembrane</keyword>
<dbReference type="EMBL" id="JACGBB010000003">
    <property type="protein sequence ID" value="MBZ7986847.1"/>
    <property type="molecule type" value="Genomic_DNA"/>
</dbReference>
<feature type="transmembrane region" description="Helical" evidence="1">
    <location>
        <begin position="207"/>
        <end position="229"/>
    </location>
</feature>
<feature type="transmembrane region" description="Helical" evidence="1">
    <location>
        <begin position="118"/>
        <end position="141"/>
    </location>
</feature>
<name>A0ABS7WR90_9BACT</name>
<feature type="transmembrane region" description="Helical" evidence="1">
    <location>
        <begin position="470"/>
        <end position="495"/>
    </location>
</feature>
<dbReference type="Proteomes" id="UP000786183">
    <property type="component" value="Unassembled WGS sequence"/>
</dbReference>
<keyword evidence="1" id="KW-1133">Transmembrane helix</keyword>
<evidence type="ECO:0000256" key="1">
    <source>
        <dbReference type="SAM" id="Phobius"/>
    </source>
</evidence>
<keyword evidence="1" id="KW-0472">Membrane</keyword>
<comment type="caution">
    <text evidence="2">The sequence shown here is derived from an EMBL/GenBank/DDBJ whole genome shotgun (WGS) entry which is preliminary data.</text>
</comment>
<dbReference type="InterPro" id="IPR004697">
    <property type="entry name" value="AbgT"/>
</dbReference>
<reference evidence="2 3" key="1">
    <citation type="submission" date="2020-07" db="EMBL/GenBank/DDBJ databases">
        <title>Transfer of Campylobacter canadensis to the novel genus Avispirillum gen. nov., that also includes two novel species recovered from migratory waterfowl: Avispirillum anseris sp. nov. and Avispirillum brantae sp. nov.</title>
        <authorList>
            <person name="Miller W.G."/>
            <person name="Chapman M.H."/>
            <person name="Yee E."/>
            <person name="Inglis G.D."/>
        </authorList>
    </citation>
    <scope>NUCLEOTIDE SEQUENCE [LARGE SCALE GENOMIC DNA]</scope>
    <source>
        <strain evidence="2 3">L283</strain>
    </source>
</reference>
<protein>
    <submittedName>
        <fullName evidence="2">AbgT family transporter</fullName>
    </submittedName>
</protein>
<feature type="transmembrane region" description="Helical" evidence="1">
    <location>
        <begin position="380"/>
        <end position="402"/>
    </location>
</feature>
<organism evidence="2 3">
    <name type="scientific">Campylobacter canadensis</name>
    <dbReference type="NCBI Taxonomy" id="449520"/>
    <lineage>
        <taxon>Bacteria</taxon>
        <taxon>Pseudomonadati</taxon>
        <taxon>Campylobacterota</taxon>
        <taxon>Epsilonproteobacteria</taxon>
        <taxon>Campylobacterales</taxon>
        <taxon>Campylobacteraceae</taxon>
        <taxon>Campylobacter</taxon>
    </lineage>
</organism>
<dbReference type="RefSeq" id="WP_172230834.1">
    <property type="nucleotide sequence ID" value="NZ_CP035946.1"/>
</dbReference>
<proteinExistence type="predicted"/>
<keyword evidence="3" id="KW-1185">Reference proteome</keyword>
<accession>A0ABS7WR90</accession>
<dbReference type="PANTHER" id="PTHR30282:SF1">
    <property type="entry name" value="ABGT FAMILY TRANSPORTER"/>
    <property type="match status" value="1"/>
</dbReference>
<feature type="transmembrane region" description="Helical" evidence="1">
    <location>
        <begin position="21"/>
        <end position="43"/>
    </location>
</feature>
<feature type="transmembrane region" description="Helical" evidence="1">
    <location>
        <begin position="340"/>
        <end position="360"/>
    </location>
</feature>
<evidence type="ECO:0000313" key="3">
    <source>
        <dbReference type="Proteomes" id="UP000786183"/>
    </source>
</evidence>
<gene>
    <name evidence="2" type="ORF">AVCANL283_01775</name>
</gene>
<feature type="transmembrane region" description="Helical" evidence="1">
    <location>
        <begin position="74"/>
        <end position="97"/>
    </location>
</feature>
<dbReference type="Pfam" id="PF03806">
    <property type="entry name" value="ABG_transport"/>
    <property type="match status" value="1"/>
</dbReference>
<dbReference type="PANTHER" id="PTHR30282">
    <property type="entry name" value="P-AMINOBENZOYL GLUTAMATE TRANSPORTER"/>
    <property type="match status" value="1"/>
</dbReference>
<feature type="transmembrane region" description="Helical" evidence="1">
    <location>
        <begin position="409"/>
        <end position="427"/>
    </location>
</feature>